<proteinExistence type="predicted"/>
<dbReference type="AlphaFoldDB" id="A0A9X1TN15"/>
<evidence type="ECO:0000313" key="2">
    <source>
        <dbReference type="EMBL" id="MCF1596695.1"/>
    </source>
</evidence>
<organism evidence="2 3">
    <name type="scientific">Streptomyces muensis</name>
    <dbReference type="NCBI Taxonomy" id="1077944"/>
    <lineage>
        <taxon>Bacteria</taxon>
        <taxon>Bacillati</taxon>
        <taxon>Actinomycetota</taxon>
        <taxon>Actinomycetes</taxon>
        <taxon>Kitasatosporales</taxon>
        <taxon>Streptomycetaceae</taxon>
        <taxon>Streptomyces</taxon>
    </lineage>
</organism>
<evidence type="ECO:0000259" key="1">
    <source>
        <dbReference type="Pfam" id="PF00652"/>
    </source>
</evidence>
<accession>A0A9X1TN15</accession>
<gene>
    <name evidence="2" type="ORF">L0P92_24470</name>
</gene>
<comment type="caution">
    <text evidence="2">The sequence shown here is derived from an EMBL/GenBank/DDBJ whole genome shotgun (WGS) entry which is preliminary data.</text>
</comment>
<dbReference type="InterPro" id="IPR000772">
    <property type="entry name" value="Ricin_B_lectin"/>
</dbReference>
<name>A0A9X1TN15_STRM4</name>
<dbReference type="SUPFAM" id="SSF50370">
    <property type="entry name" value="Ricin B-like lectins"/>
    <property type="match status" value="1"/>
</dbReference>
<reference evidence="2" key="1">
    <citation type="submission" date="2022-01" db="EMBL/GenBank/DDBJ databases">
        <title>Draft Genome Sequences of Seven Type Strains of the Genus Streptomyces.</title>
        <authorList>
            <person name="Aziz S."/>
            <person name="Coretto E."/>
            <person name="Chronakova A."/>
            <person name="Sproer C."/>
            <person name="Huber K."/>
            <person name="Nouioui I."/>
            <person name="Gross H."/>
        </authorList>
    </citation>
    <scope>NUCLEOTIDE SEQUENCE</scope>
    <source>
        <strain evidence="2">DSM 103493</strain>
    </source>
</reference>
<dbReference type="EMBL" id="JAKEIP010000111">
    <property type="protein sequence ID" value="MCF1596695.1"/>
    <property type="molecule type" value="Genomic_DNA"/>
</dbReference>
<dbReference type="InterPro" id="IPR035992">
    <property type="entry name" value="Ricin_B-like_lectins"/>
</dbReference>
<dbReference type="Proteomes" id="UP001139384">
    <property type="component" value="Unassembled WGS sequence"/>
</dbReference>
<dbReference type="PROSITE" id="PS50231">
    <property type="entry name" value="RICIN_B_LECTIN"/>
    <property type="match status" value="1"/>
</dbReference>
<feature type="domain" description="Ricin B lectin" evidence="1">
    <location>
        <begin position="11"/>
        <end position="106"/>
    </location>
</feature>
<protein>
    <submittedName>
        <fullName evidence="2">Ricin-type beta-trefoil lectin domain protein</fullName>
    </submittedName>
</protein>
<evidence type="ECO:0000313" key="3">
    <source>
        <dbReference type="Proteomes" id="UP001139384"/>
    </source>
</evidence>
<keyword evidence="3" id="KW-1185">Reference proteome</keyword>
<sequence>MDFRADYGPYVFGCNGTTYQQWYWDDDYEVTALRQRATGLCLTLRNGQLTMKNCLADDAAAMWFIDTSSHSAGATITNYVSRKCLARTANNLVTTATCTGGNSQRWVWWNL</sequence>
<dbReference type="CDD" id="cd23415">
    <property type="entry name" value="beta-trefoil_Ricin_AH"/>
    <property type="match status" value="1"/>
</dbReference>
<dbReference type="Gene3D" id="2.80.10.50">
    <property type="match status" value="1"/>
</dbReference>
<dbReference type="Pfam" id="PF00652">
    <property type="entry name" value="Ricin_B_lectin"/>
    <property type="match status" value="1"/>
</dbReference>